<evidence type="ECO:0000256" key="1">
    <source>
        <dbReference type="SAM" id="Coils"/>
    </source>
</evidence>
<proteinExistence type="predicted"/>
<gene>
    <name evidence="3" type="ORF">PHAECO_LOCUS5056</name>
</gene>
<reference evidence="3" key="2">
    <citation type="submission" date="2022-10" db="EMBL/GenBank/DDBJ databases">
        <authorList>
            <consortium name="ENA_rothamsted_submissions"/>
            <consortium name="culmorum"/>
            <person name="King R."/>
        </authorList>
    </citation>
    <scope>NUCLEOTIDE SEQUENCE</scope>
</reference>
<feature type="coiled-coil region" evidence="1">
    <location>
        <begin position="402"/>
        <end position="436"/>
    </location>
</feature>
<dbReference type="EMBL" id="OU896721">
    <property type="protein sequence ID" value="CAH1154133.1"/>
    <property type="molecule type" value="Genomic_DNA"/>
</dbReference>
<name>A0A9P0DHM1_PHACE</name>
<evidence type="ECO:0000313" key="4">
    <source>
        <dbReference type="Proteomes" id="UP001153737"/>
    </source>
</evidence>
<evidence type="ECO:0000313" key="3">
    <source>
        <dbReference type="EMBL" id="CAH1154133.1"/>
    </source>
</evidence>
<reference evidence="3" key="1">
    <citation type="submission" date="2022-01" db="EMBL/GenBank/DDBJ databases">
        <authorList>
            <person name="King R."/>
        </authorList>
    </citation>
    <scope>NUCLEOTIDE SEQUENCE</scope>
</reference>
<keyword evidence="1" id="KW-0175">Coiled coil</keyword>
<dbReference type="AlphaFoldDB" id="A0A9P0DHM1"/>
<keyword evidence="4" id="KW-1185">Reference proteome</keyword>
<dbReference type="Proteomes" id="UP001153737">
    <property type="component" value="Chromosome 15"/>
</dbReference>
<organism evidence="3 4">
    <name type="scientific">Phaedon cochleariae</name>
    <name type="common">Mustard beetle</name>
    <dbReference type="NCBI Taxonomy" id="80249"/>
    <lineage>
        <taxon>Eukaryota</taxon>
        <taxon>Metazoa</taxon>
        <taxon>Ecdysozoa</taxon>
        <taxon>Arthropoda</taxon>
        <taxon>Hexapoda</taxon>
        <taxon>Insecta</taxon>
        <taxon>Pterygota</taxon>
        <taxon>Neoptera</taxon>
        <taxon>Endopterygota</taxon>
        <taxon>Coleoptera</taxon>
        <taxon>Polyphaga</taxon>
        <taxon>Cucujiformia</taxon>
        <taxon>Chrysomeloidea</taxon>
        <taxon>Chrysomelidae</taxon>
        <taxon>Chrysomelinae</taxon>
        <taxon>Chrysomelini</taxon>
        <taxon>Phaedon</taxon>
    </lineage>
</organism>
<accession>A0A9P0DHM1</accession>
<sequence length="591" mass="67478">MYFRHVNTRHSSCPSISCPIINITENSLKNRSSKKLHPTFPMHKYDKTTNPGRYNENVIKLPRNLYTQLKSPSSEELQAILQGSLLSIPEKEELPNFAQYWKHQLLVHKAIQNFNMHTPEYRNKGCLCKPVYKLKQDSSDNNHSVNKRRGCPCKPTEIHQMQEVIDLVGASQIDQEQANKDTQKDPSQDSISKASEKIKVCLPLDLEKLGKDSSGKTIKLIIYGDKTHCDCKGCNSNRSGDKSSSNECLACALARSPQMKNLYSGWSDEKVEKTSNKQRKGFPSRLSEVLASKLSFLKKKQKSSPSCHCSDKCAQTCGVSKLDSAVETTRTAGATSKVDRACSCICCSKNEEETNTERSEQTASKTDPCKCPRCGKFDIEKLTIVSPGPNSYQDDCLKWVLKMEAKQNYRQIKCILKELKEQRQEIRGLHKRYTSLIKLRINHSSDEYVEKYKTIMKNRREKERDEVEWISKSKDMKNAINQSTLSEQNGYEENNKTLSPVDNTSTLSLFEEDSTKTPKVNCVDGEKPDDVAEKDSCTCTLKSSCKQRFRNFWRSFRGKRRECYQECDCPASKPIEKCKNFLVKNYKKATK</sequence>
<feature type="region of interest" description="Disordered" evidence="2">
    <location>
        <begin position="32"/>
        <end position="51"/>
    </location>
</feature>
<evidence type="ECO:0000256" key="2">
    <source>
        <dbReference type="SAM" id="MobiDB-lite"/>
    </source>
</evidence>
<protein>
    <submittedName>
        <fullName evidence="3">Uncharacterized protein</fullName>
    </submittedName>
</protein>
<dbReference type="OrthoDB" id="6782519at2759"/>